<protein>
    <submittedName>
        <fullName evidence="1">Uncharacterized protein</fullName>
    </submittedName>
</protein>
<feature type="non-terminal residue" evidence="1">
    <location>
        <position position="240"/>
    </location>
</feature>
<reference evidence="1 2" key="1">
    <citation type="journal article" date="2018" name="Sci. Rep.">
        <title>Comparative analysis of the Pocillopora damicornis genome highlights role of immune system in coral evolution.</title>
        <authorList>
            <person name="Cunning R."/>
            <person name="Bay R.A."/>
            <person name="Gillette P."/>
            <person name="Baker A.C."/>
            <person name="Traylor-Knowles N."/>
        </authorList>
    </citation>
    <scope>NUCLEOTIDE SEQUENCE [LARGE SCALE GENOMIC DNA]</scope>
    <source>
        <strain evidence="1">RSMAS</strain>
        <tissue evidence="1">Whole animal</tissue>
    </source>
</reference>
<name>A0A3M6UA49_POCDA</name>
<dbReference type="STRING" id="46731.A0A3M6UA49"/>
<proteinExistence type="predicted"/>
<feature type="non-terminal residue" evidence="1">
    <location>
        <position position="1"/>
    </location>
</feature>
<evidence type="ECO:0000313" key="2">
    <source>
        <dbReference type="Proteomes" id="UP000275408"/>
    </source>
</evidence>
<evidence type="ECO:0000313" key="1">
    <source>
        <dbReference type="EMBL" id="RMX50358.1"/>
    </source>
</evidence>
<keyword evidence="2" id="KW-1185">Reference proteome</keyword>
<gene>
    <name evidence="1" type="ORF">pdam_00025802</name>
</gene>
<dbReference type="EMBL" id="RCHS01001983">
    <property type="protein sequence ID" value="RMX50358.1"/>
    <property type="molecule type" value="Genomic_DNA"/>
</dbReference>
<sequence length="240" mass="27208">CNYIDEDRQVRDQFVYGISDDDLKKKLPEKGNTPTRIQAVSIGKAHETTNQEVQECCLKSPVSDSNNAVFRDKPNKGLMCNYCANKKGSHSFANKTHCPAWGAVCSLCKIDCGSTCSILPVGVYKETSGDHDLQDLNTTVQPTLLLYDEKTKIQTLGTRKRFVFNPATRKEGIIQFRIVNEDLTPLIGLRDSEELRLLELLQENIATLDCGKPFSLFLFLKLFLHLLLNYTHHSPWQPFR</sequence>
<dbReference type="Proteomes" id="UP000275408">
    <property type="component" value="Unassembled WGS sequence"/>
</dbReference>
<accession>A0A3M6UA49</accession>
<organism evidence="1 2">
    <name type="scientific">Pocillopora damicornis</name>
    <name type="common">Cauliflower coral</name>
    <name type="synonym">Millepora damicornis</name>
    <dbReference type="NCBI Taxonomy" id="46731"/>
    <lineage>
        <taxon>Eukaryota</taxon>
        <taxon>Metazoa</taxon>
        <taxon>Cnidaria</taxon>
        <taxon>Anthozoa</taxon>
        <taxon>Hexacorallia</taxon>
        <taxon>Scleractinia</taxon>
        <taxon>Astrocoeniina</taxon>
        <taxon>Pocilloporidae</taxon>
        <taxon>Pocillopora</taxon>
    </lineage>
</organism>
<dbReference type="AlphaFoldDB" id="A0A3M6UA49"/>
<comment type="caution">
    <text evidence="1">The sequence shown here is derived from an EMBL/GenBank/DDBJ whole genome shotgun (WGS) entry which is preliminary data.</text>
</comment>